<dbReference type="PANTHER" id="PTHR43826">
    <property type="entry name" value="GLUCOSE-6-PHOSPHATE EXCHANGER SLC37A4"/>
    <property type="match status" value="1"/>
</dbReference>
<evidence type="ECO:0000256" key="5">
    <source>
        <dbReference type="SAM" id="Phobius"/>
    </source>
</evidence>
<keyword evidence="8" id="KW-1185">Reference proteome</keyword>
<keyword evidence="2 5" id="KW-0812">Transmembrane</keyword>
<dbReference type="AlphaFoldDB" id="A0A6G7CQA7"/>
<dbReference type="GO" id="GO:0035435">
    <property type="term" value="P:phosphate ion transmembrane transport"/>
    <property type="evidence" value="ECO:0007669"/>
    <property type="project" value="TreeGrafter"/>
</dbReference>
<dbReference type="KEGG" id="vzi:G5S32_20485"/>
<dbReference type="InterPro" id="IPR011701">
    <property type="entry name" value="MFS"/>
</dbReference>
<gene>
    <name evidence="7" type="ORF">G5S32_20485</name>
</gene>
<feature type="transmembrane region" description="Helical" evidence="5">
    <location>
        <begin position="187"/>
        <end position="207"/>
    </location>
</feature>
<dbReference type="InterPro" id="IPR036259">
    <property type="entry name" value="MFS_trans_sf"/>
</dbReference>
<dbReference type="EMBL" id="CP049332">
    <property type="protein sequence ID" value="QIH44327.1"/>
    <property type="molecule type" value="Genomic_DNA"/>
</dbReference>
<keyword evidence="4 5" id="KW-0472">Membrane</keyword>
<comment type="subcellular location">
    <subcellularLocation>
        <location evidence="1">Endomembrane system</location>
        <topology evidence="1">Multi-pass membrane protein</topology>
    </subcellularLocation>
</comment>
<dbReference type="GO" id="GO:0061513">
    <property type="term" value="F:glucose 6-phosphate:phosphate antiporter activity"/>
    <property type="evidence" value="ECO:0007669"/>
    <property type="project" value="TreeGrafter"/>
</dbReference>
<feature type="transmembrane region" description="Helical" evidence="5">
    <location>
        <begin position="251"/>
        <end position="274"/>
    </location>
</feature>
<feature type="transmembrane region" description="Helical" evidence="5">
    <location>
        <begin position="68"/>
        <end position="91"/>
    </location>
</feature>
<feature type="transmembrane region" description="Helical" evidence="5">
    <location>
        <begin position="383"/>
        <end position="400"/>
    </location>
</feature>
<proteinExistence type="predicted"/>
<dbReference type="RefSeq" id="WP_165313987.1">
    <property type="nucleotide sequence ID" value="NZ_CP049332.1"/>
</dbReference>
<dbReference type="InterPro" id="IPR051337">
    <property type="entry name" value="OPA_Antiporter"/>
</dbReference>
<keyword evidence="3 5" id="KW-1133">Transmembrane helix</keyword>
<sequence length="437" mass="47315">MNNDITVGKQDVSDLSVPSEMTRGFGARGWTIIVFQAIMFWLAAGAVTHGLNVMLPALSKTFNLDYNALLALATPASWVSILGAPFAAWLMEKKGAKFNIVFSLLACGLCFGLLGHWGTLTGFTILFSGVCLFGTAFAYIGGTALMASWFVRQNGMALGWCTLGQTFSSCLFVPALATSFAVFGVQYGFWGIAIPMFIMAVLVLLFVKNKPEDVGMAPDNMPLSSKLNTRIEVDEESSNISMKTLLGMKDIWLMGVATGAIYIMLVGVVSQIVPRLMAMGYELQTAIFYMSASALFGIIGAYVWGKLNEKMGVKTALLIYTAWWMVSIVLNLYATNEYLLWASLFMIGVSLPGATNLSTALVATKFPRKLYIRAIAIVHPIQSVIRCLAFSILAFGLAYLGGYPGAYSLLVGVGVITLILLWLIDTTPVDEATLTKK</sequence>
<feature type="transmembrane region" description="Helical" evidence="5">
    <location>
        <begin position="157"/>
        <end position="181"/>
    </location>
</feature>
<feature type="transmembrane region" description="Helical" evidence="5">
    <location>
        <begin position="123"/>
        <end position="145"/>
    </location>
</feature>
<dbReference type="Proteomes" id="UP000503003">
    <property type="component" value="Chromosome 2"/>
</dbReference>
<dbReference type="PROSITE" id="PS50850">
    <property type="entry name" value="MFS"/>
    <property type="match status" value="1"/>
</dbReference>
<evidence type="ECO:0000256" key="3">
    <source>
        <dbReference type="ARBA" id="ARBA00022989"/>
    </source>
</evidence>
<evidence type="ECO:0000256" key="2">
    <source>
        <dbReference type="ARBA" id="ARBA00022692"/>
    </source>
</evidence>
<feature type="transmembrane region" description="Helical" evidence="5">
    <location>
        <begin position="317"/>
        <end position="334"/>
    </location>
</feature>
<accession>A0A6G7CQA7</accession>
<evidence type="ECO:0000313" key="7">
    <source>
        <dbReference type="EMBL" id="QIH44327.1"/>
    </source>
</evidence>
<feature type="transmembrane region" description="Helical" evidence="5">
    <location>
        <begin position="98"/>
        <end position="117"/>
    </location>
</feature>
<dbReference type="SUPFAM" id="SSF103473">
    <property type="entry name" value="MFS general substrate transporter"/>
    <property type="match status" value="1"/>
</dbReference>
<dbReference type="Pfam" id="PF07690">
    <property type="entry name" value="MFS_1"/>
    <property type="match status" value="1"/>
</dbReference>
<organism evidence="7 8">
    <name type="scientific">Vibrio ziniensis</name>
    <dbReference type="NCBI Taxonomy" id="2711221"/>
    <lineage>
        <taxon>Bacteria</taxon>
        <taxon>Pseudomonadati</taxon>
        <taxon>Pseudomonadota</taxon>
        <taxon>Gammaproteobacteria</taxon>
        <taxon>Vibrionales</taxon>
        <taxon>Vibrionaceae</taxon>
        <taxon>Vibrio</taxon>
    </lineage>
</organism>
<protein>
    <submittedName>
        <fullName evidence="7">MFS transporter</fullName>
    </submittedName>
</protein>
<dbReference type="Gene3D" id="1.20.1250.20">
    <property type="entry name" value="MFS general substrate transporter like domains"/>
    <property type="match status" value="2"/>
</dbReference>
<evidence type="ECO:0000313" key="8">
    <source>
        <dbReference type="Proteomes" id="UP000503003"/>
    </source>
</evidence>
<feature type="transmembrane region" description="Helical" evidence="5">
    <location>
        <begin position="286"/>
        <end position="305"/>
    </location>
</feature>
<reference evidence="7 8" key="1">
    <citation type="submission" date="2020-02" db="EMBL/GenBank/DDBJ databases">
        <title>A complete genome of a marine bacterium Vibrio sp. ZWAL4003 isolated from the mangrove sediment with the ability to degrade polysaccharides.</title>
        <authorList>
            <person name="Wu J."/>
            <person name="Qu W."/>
            <person name="Zeng R."/>
        </authorList>
    </citation>
    <scope>NUCLEOTIDE SEQUENCE [LARGE SCALE GENOMIC DNA]</scope>
    <source>
        <strain evidence="7 8">ZWAL4003</strain>
    </source>
</reference>
<evidence type="ECO:0000256" key="4">
    <source>
        <dbReference type="ARBA" id="ARBA00023136"/>
    </source>
</evidence>
<dbReference type="GO" id="GO:0016020">
    <property type="term" value="C:membrane"/>
    <property type="evidence" value="ECO:0007669"/>
    <property type="project" value="UniProtKB-ARBA"/>
</dbReference>
<dbReference type="GO" id="GO:0012505">
    <property type="term" value="C:endomembrane system"/>
    <property type="evidence" value="ECO:0007669"/>
    <property type="project" value="UniProtKB-SubCell"/>
</dbReference>
<dbReference type="InterPro" id="IPR020846">
    <property type="entry name" value="MFS_dom"/>
</dbReference>
<evidence type="ECO:0000259" key="6">
    <source>
        <dbReference type="PROSITE" id="PS50850"/>
    </source>
</evidence>
<feature type="transmembrane region" description="Helical" evidence="5">
    <location>
        <begin position="406"/>
        <end position="424"/>
    </location>
</feature>
<name>A0A6G7CQA7_9VIBR</name>
<dbReference type="PANTHER" id="PTHR43826:SF3">
    <property type="entry name" value="GLUCOSE-6-PHOSPHATE EXCHANGER SLC37A4"/>
    <property type="match status" value="1"/>
</dbReference>
<feature type="domain" description="Major facilitator superfamily (MFS) profile" evidence="6">
    <location>
        <begin position="251"/>
        <end position="437"/>
    </location>
</feature>
<evidence type="ECO:0000256" key="1">
    <source>
        <dbReference type="ARBA" id="ARBA00004127"/>
    </source>
</evidence>
<feature type="transmembrane region" description="Helical" evidence="5">
    <location>
        <begin position="340"/>
        <end position="363"/>
    </location>
</feature>
<feature type="transmembrane region" description="Helical" evidence="5">
    <location>
        <begin position="29"/>
        <end position="48"/>
    </location>
</feature>